<keyword evidence="2" id="KW-0001">2Fe-2S</keyword>
<dbReference type="SUPFAM" id="SSF50022">
    <property type="entry name" value="ISP domain"/>
    <property type="match status" value="1"/>
</dbReference>
<dbReference type="InterPro" id="IPR036922">
    <property type="entry name" value="Rieske_2Fe-2S_sf"/>
</dbReference>
<dbReference type="SUPFAM" id="SSF55961">
    <property type="entry name" value="Bet v1-like"/>
    <property type="match status" value="1"/>
</dbReference>
<evidence type="ECO:0000313" key="8">
    <source>
        <dbReference type="EMBL" id="QEX24212.1"/>
    </source>
</evidence>
<dbReference type="PANTHER" id="PTHR43756">
    <property type="entry name" value="CHOLINE MONOOXYGENASE, CHLOROPLASTIC"/>
    <property type="match status" value="1"/>
</dbReference>
<dbReference type="GO" id="GO:0016491">
    <property type="term" value="F:oxidoreductase activity"/>
    <property type="evidence" value="ECO:0007669"/>
    <property type="project" value="UniProtKB-KW"/>
</dbReference>
<dbReference type="Gene3D" id="3.90.380.10">
    <property type="entry name" value="Naphthalene 1,2-dioxygenase Alpha Subunit, Chain A, domain 1"/>
    <property type="match status" value="2"/>
</dbReference>
<evidence type="ECO:0000256" key="2">
    <source>
        <dbReference type="ARBA" id="ARBA00022714"/>
    </source>
</evidence>
<evidence type="ECO:0000256" key="6">
    <source>
        <dbReference type="ARBA" id="ARBA00023014"/>
    </source>
</evidence>
<organism evidence="8 9">
    <name type="scientific">Hypericibacter adhaerens</name>
    <dbReference type="NCBI Taxonomy" id="2602016"/>
    <lineage>
        <taxon>Bacteria</taxon>
        <taxon>Pseudomonadati</taxon>
        <taxon>Pseudomonadota</taxon>
        <taxon>Alphaproteobacteria</taxon>
        <taxon>Rhodospirillales</taxon>
        <taxon>Dongiaceae</taxon>
        <taxon>Hypericibacter</taxon>
    </lineage>
</organism>
<keyword evidence="3" id="KW-0479">Metal-binding</keyword>
<dbReference type="GO" id="GO:0051537">
    <property type="term" value="F:2 iron, 2 sulfur cluster binding"/>
    <property type="evidence" value="ECO:0007669"/>
    <property type="project" value="UniProtKB-KW"/>
</dbReference>
<dbReference type="PANTHER" id="PTHR43756:SF5">
    <property type="entry name" value="CHOLINE MONOOXYGENASE, CHLOROPLASTIC"/>
    <property type="match status" value="1"/>
</dbReference>
<evidence type="ECO:0000256" key="1">
    <source>
        <dbReference type="ARBA" id="ARBA00001962"/>
    </source>
</evidence>
<evidence type="ECO:0000313" key="9">
    <source>
        <dbReference type="Proteomes" id="UP000325797"/>
    </source>
</evidence>
<dbReference type="InterPro" id="IPR017941">
    <property type="entry name" value="Rieske_2Fe-2S"/>
</dbReference>
<keyword evidence="5" id="KW-0408">Iron</keyword>
<proteinExistence type="predicted"/>
<keyword evidence="4" id="KW-0560">Oxidoreductase</keyword>
<dbReference type="CDD" id="cd03469">
    <property type="entry name" value="Rieske_RO_Alpha_N"/>
    <property type="match status" value="1"/>
</dbReference>
<keyword evidence="6" id="KW-0411">Iron-sulfur</keyword>
<dbReference type="KEGG" id="hadh:FRZ61_41530"/>
<dbReference type="Proteomes" id="UP000325797">
    <property type="component" value="Chromosome"/>
</dbReference>
<reference evidence="8 9" key="1">
    <citation type="submission" date="2019-08" db="EMBL/GenBank/DDBJ databases">
        <title>Hyperibacter terrae gen. nov., sp. nov. and Hyperibacter viscosus sp. nov., two new members in the family Rhodospirillaceae isolated from the rhizosphere of Hypericum perforatum.</title>
        <authorList>
            <person name="Noviana Z."/>
        </authorList>
    </citation>
    <scope>NUCLEOTIDE SEQUENCE [LARGE SCALE GENOMIC DNA]</scope>
    <source>
        <strain evidence="8 9">R5959</strain>
    </source>
</reference>
<gene>
    <name evidence="8" type="primary">yeaW</name>
    <name evidence="8" type="ORF">FRZ61_41530</name>
</gene>
<dbReference type="Pfam" id="PF00848">
    <property type="entry name" value="Ring_hydroxyl_A"/>
    <property type="match status" value="1"/>
</dbReference>
<feature type="domain" description="Rieske" evidence="7">
    <location>
        <begin position="46"/>
        <end position="155"/>
    </location>
</feature>
<dbReference type="Pfam" id="PF00355">
    <property type="entry name" value="Rieske"/>
    <property type="match status" value="1"/>
</dbReference>
<accession>A0A5J6N2M8</accession>
<dbReference type="PRINTS" id="PR00090">
    <property type="entry name" value="RNGDIOXGNASE"/>
</dbReference>
<dbReference type="EMBL" id="CP042582">
    <property type="protein sequence ID" value="QEX24212.1"/>
    <property type="molecule type" value="Genomic_DNA"/>
</dbReference>
<protein>
    <submittedName>
        <fullName evidence="8">Ring-hydroxylating oxygenase subunit alpha</fullName>
    </submittedName>
</protein>
<dbReference type="AlphaFoldDB" id="A0A5J6N2M8"/>
<keyword evidence="9" id="KW-1185">Reference proteome</keyword>
<dbReference type="Gene3D" id="2.102.10.10">
    <property type="entry name" value="Rieske [2Fe-2S] iron-sulphur domain"/>
    <property type="match status" value="1"/>
</dbReference>
<dbReference type="InterPro" id="IPR015879">
    <property type="entry name" value="Ring_hydroxy_dOase_asu_C_dom"/>
</dbReference>
<evidence type="ECO:0000256" key="3">
    <source>
        <dbReference type="ARBA" id="ARBA00022723"/>
    </source>
</evidence>
<dbReference type="InterPro" id="IPR001663">
    <property type="entry name" value="Rng_hydr_dOase-A"/>
</dbReference>
<sequence length="383" mass="44257">MQAMIPQKTLDWNPGRPEQALTLPARYFYDEGIFRQERDRIFYPAWHAVAHESEFEEVGAYVVTDLFDQSVIVMRGQDKQLRAFHNVCQHRGNRLLEDRRGKTQAVIRCGYHSWCYAQDGSLRTAPRTERLRGFDKSQYGLKPVRLETMGRFVFVNFDPDATPLASITEGAEAEMRRYLPDLDRMKLVSETDVIVPANWKVIMDNSIEGYHFGLSGPVHKHLASLIDFKGYRLTPHDKWWTYIGPPMPGANSAYGESLAGATWQTDWFFNIGVWPNTTFYCFPFSDILGTFIMIPLEPEKSLLRFGYYAPSHRPLAQVTKSCIRWMNEELGPEDIQLNVTQQKGLRSFGYDQGRYLIDAERSNESEHLVHHFHKLCYDAIQAA</sequence>
<evidence type="ECO:0000259" key="7">
    <source>
        <dbReference type="PROSITE" id="PS51296"/>
    </source>
</evidence>
<name>A0A5J6N2M8_9PROT</name>
<dbReference type="GO" id="GO:0005506">
    <property type="term" value="F:iron ion binding"/>
    <property type="evidence" value="ECO:0007669"/>
    <property type="project" value="InterPro"/>
</dbReference>
<dbReference type="PROSITE" id="PS51296">
    <property type="entry name" value="RIESKE"/>
    <property type="match status" value="1"/>
</dbReference>
<dbReference type="OrthoDB" id="7456916at2"/>
<evidence type="ECO:0000256" key="5">
    <source>
        <dbReference type="ARBA" id="ARBA00023004"/>
    </source>
</evidence>
<comment type="cofactor">
    <cofactor evidence="1">
        <name>Fe cation</name>
        <dbReference type="ChEBI" id="CHEBI:24875"/>
    </cofactor>
</comment>
<evidence type="ECO:0000256" key="4">
    <source>
        <dbReference type="ARBA" id="ARBA00023002"/>
    </source>
</evidence>